<keyword evidence="10 14" id="KW-0863">Zinc-finger</keyword>
<evidence type="ECO:0000256" key="11">
    <source>
        <dbReference type="ARBA" id="ARBA00022833"/>
    </source>
</evidence>
<comment type="similarity">
    <text evidence="3">Belongs to the rabaptin family.</text>
</comment>
<dbReference type="InterPro" id="IPR003914">
    <property type="entry name" value="Rabaptin"/>
</dbReference>
<evidence type="ECO:0000256" key="4">
    <source>
        <dbReference type="ARBA" id="ARBA00022448"/>
    </source>
</evidence>
<dbReference type="InterPro" id="IPR017455">
    <property type="entry name" value="Znf_FYVE-rel"/>
</dbReference>
<evidence type="ECO:0000256" key="14">
    <source>
        <dbReference type="PROSITE-ProRule" id="PRU00091"/>
    </source>
</evidence>
<reference evidence="19" key="3">
    <citation type="submission" date="2014-09" db="EMBL/GenBank/DDBJ databases">
        <authorList>
            <person name="Magalhaes I.L.F."/>
            <person name="Oliveira U."/>
            <person name="Santos F.R."/>
            <person name="Vidigal T.H.D.A."/>
            <person name="Brescovit A.D."/>
            <person name="Santos A.J."/>
        </authorList>
    </citation>
    <scope>NUCLEOTIDE SEQUENCE</scope>
</reference>
<evidence type="ECO:0000256" key="2">
    <source>
        <dbReference type="ARBA" id="ARBA00004496"/>
    </source>
</evidence>
<evidence type="ECO:0000256" key="7">
    <source>
        <dbReference type="ARBA" id="ARBA00022583"/>
    </source>
</evidence>
<dbReference type="InterPro" id="IPR013083">
    <property type="entry name" value="Znf_RING/FYVE/PHD"/>
</dbReference>
<feature type="coiled-coil region" evidence="15">
    <location>
        <begin position="243"/>
        <end position="351"/>
    </location>
</feature>
<evidence type="ECO:0000256" key="3">
    <source>
        <dbReference type="ARBA" id="ARBA00006603"/>
    </source>
</evidence>
<dbReference type="PROSITE" id="PS50178">
    <property type="entry name" value="ZF_FYVE"/>
    <property type="match status" value="1"/>
</dbReference>
<sequence>MDTSNDKSDLSEKIANEEEHRKLQEEVQRLRSELDEARQQVTVTGLHLEAKETERLKSQDELASLQQFVNSTLEESGRYELEIQLLKSQNDQLQGELQSLKTSPHHHGHPPQPPPPSGGAESVLVHPGQMFSTLARKVAQLGTNDSQQHSQAFVDNLEESMRKAKEESEVLKSLLDPLEEEIKSLKDKLRETDEKLQRYRAREEKVAEQRAALRNENNEKIWNHEDSSEGKESSQQPDVCDMCLNYEEQLVQAQTKVTDLERQLAGMERYKEQLNKETVFRKQMEEKWTESKEEHKTQVTKLQVKLEKSEKTISELKQLYARFREEINQRFSELNQERKRTQDKLDQIVHENETLVGKFIPSSQSLQNEDINLPDSVEALQEMWLEQRDNLIKARLGMEQKEGIIKNLECISAAAGFKQDELEEQISSLNKELSNKEKALIEKTNRCAEMDSLKQQLEALQAEKRKLEESEGEMRNRLLSLQTGLENGEAVQKDFVRLSQSLQKELERLREQHKELRWEHEDDVSECRGCEQPFKSSSRKKVNCKHCGRIFCLSCLQHKVTSGPNQREWRVCVVCHTLLNSETAPYFSTEPPHQVK</sequence>
<dbReference type="EMBL" id="GBHO01007315">
    <property type="protein sequence ID" value="JAG36289.1"/>
    <property type="molecule type" value="Transcribed_RNA"/>
</dbReference>
<accession>A0A0A9YVP1</accession>
<gene>
    <name evidence="18" type="primary">Rabep1_1</name>
    <name evidence="18" type="ORF">CM83_37982</name>
    <name evidence="20" type="ORF">g.59720</name>
</gene>
<keyword evidence="5" id="KW-0963">Cytoplasm</keyword>
<evidence type="ECO:0000313" key="20">
    <source>
        <dbReference type="EMBL" id="JAQ04443.1"/>
    </source>
</evidence>
<evidence type="ECO:0000256" key="8">
    <source>
        <dbReference type="ARBA" id="ARBA00022723"/>
    </source>
</evidence>
<dbReference type="GO" id="GO:0006897">
    <property type="term" value="P:endocytosis"/>
    <property type="evidence" value="ECO:0007669"/>
    <property type="project" value="UniProtKB-KW"/>
</dbReference>
<evidence type="ECO:0000256" key="13">
    <source>
        <dbReference type="ARBA" id="ARBA00023054"/>
    </source>
</evidence>
<keyword evidence="12" id="KW-0653">Protein transport</keyword>
<feature type="compositionally biased region" description="Polar residues" evidence="16">
    <location>
        <begin position="90"/>
        <end position="102"/>
    </location>
</feature>
<proteinExistence type="inferred from homology"/>
<evidence type="ECO:0000256" key="1">
    <source>
        <dbReference type="ARBA" id="ARBA00004412"/>
    </source>
</evidence>
<evidence type="ECO:0000259" key="17">
    <source>
        <dbReference type="PROSITE" id="PS50178"/>
    </source>
</evidence>
<dbReference type="Pfam" id="PF01363">
    <property type="entry name" value="FYVE"/>
    <property type="match status" value="1"/>
</dbReference>
<dbReference type="InterPro" id="IPR018514">
    <property type="entry name" value="Rabaptin_CC"/>
</dbReference>
<dbReference type="InterPro" id="IPR011011">
    <property type="entry name" value="Znf_FYVE_PHD"/>
</dbReference>
<evidence type="ECO:0000256" key="16">
    <source>
        <dbReference type="SAM" id="MobiDB-lite"/>
    </source>
</evidence>
<name>A0A0A9YVP1_LYGHE</name>
<evidence type="ECO:0000256" key="9">
    <source>
        <dbReference type="ARBA" id="ARBA00022753"/>
    </source>
</evidence>
<evidence type="ECO:0000256" key="5">
    <source>
        <dbReference type="ARBA" id="ARBA00022490"/>
    </source>
</evidence>
<evidence type="ECO:0000313" key="19">
    <source>
        <dbReference type="EMBL" id="JAG49039.1"/>
    </source>
</evidence>
<dbReference type="AlphaFoldDB" id="A0A0A9YVP1"/>
<protein>
    <submittedName>
        <fullName evidence="18">Rab GTPase-binding effector protein 1</fullName>
    </submittedName>
</protein>
<feature type="region of interest" description="Disordered" evidence="16">
    <location>
        <begin position="90"/>
        <end position="127"/>
    </location>
</feature>
<dbReference type="Pfam" id="PF09311">
    <property type="entry name" value="Rab5-bind"/>
    <property type="match status" value="1"/>
</dbReference>
<dbReference type="InterPro" id="IPR015390">
    <property type="entry name" value="Rabaptin_Rab5-bd_dom"/>
</dbReference>
<keyword evidence="8" id="KW-0479">Metal-binding</keyword>
<dbReference type="SMART" id="SM00064">
    <property type="entry name" value="FYVE"/>
    <property type="match status" value="1"/>
</dbReference>
<feature type="region of interest" description="Disordered" evidence="16">
    <location>
        <begin position="217"/>
        <end position="237"/>
    </location>
</feature>
<dbReference type="GO" id="GO:0008083">
    <property type="term" value="F:growth factor activity"/>
    <property type="evidence" value="ECO:0007669"/>
    <property type="project" value="InterPro"/>
</dbReference>
<feature type="coiled-coil region" evidence="15">
    <location>
        <begin position="419"/>
        <end position="526"/>
    </location>
</feature>
<evidence type="ECO:0000256" key="6">
    <source>
        <dbReference type="ARBA" id="ARBA00022553"/>
    </source>
</evidence>
<dbReference type="PANTHER" id="PTHR31179:SF7">
    <property type="entry name" value="FYVE-TYPE DOMAIN-CONTAINING PROTEIN"/>
    <property type="match status" value="1"/>
</dbReference>
<evidence type="ECO:0000313" key="18">
    <source>
        <dbReference type="EMBL" id="JAG36289.1"/>
    </source>
</evidence>
<evidence type="ECO:0000256" key="10">
    <source>
        <dbReference type="ARBA" id="ARBA00022771"/>
    </source>
</evidence>
<keyword evidence="11" id="KW-0862">Zinc</keyword>
<reference evidence="18" key="1">
    <citation type="journal article" date="2014" name="PLoS ONE">
        <title>Transcriptome-Based Identification of ABC Transporters in the Western Tarnished Plant Bug Lygus hesperus.</title>
        <authorList>
            <person name="Hull J.J."/>
            <person name="Chaney K."/>
            <person name="Geib S.M."/>
            <person name="Fabrick J.A."/>
            <person name="Brent C.S."/>
            <person name="Walsh D."/>
            <person name="Lavine L.C."/>
        </authorList>
    </citation>
    <scope>NUCLEOTIDE SEQUENCE</scope>
</reference>
<dbReference type="Gene3D" id="1.20.5.730">
    <property type="entry name" value="Single helix bin"/>
    <property type="match status" value="1"/>
</dbReference>
<feature type="compositionally biased region" description="Basic and acidic residues" evidence="16">
    <location>
        <begin position="217"/>
        <end position="232"/>
    </location>
</feature>
<organism evidence="18">
    <name type="scientific">Lygus hesperus</name>
    <name type="common">Western plant bug</name>
    <dbReference type="NCBI Taxonomy" id="30085"/>
    <lineage>
        <taxon>Eukaryota</taxon>
        <taxon>Metazoa</taxon>
        <taxon>Ecdysozoa</taxon>
        <taxon>Arthropoda</taxon>
        <taxon>Hexapoda</taxon>
        <taxon>Insecta</taxon>
        <taxon>Pterygota</taxon>
        <taxon>Neoptera</taxon>
        <taxon>Paraneoptera</taxon>
        <taxon>Hemiptera</taxon>
        <taxon>Heteroptera</taxon>
        <taxon>Panheteroptera</taxon>
        <taxon>Cimicomorpha</taxon>
        <taxon>Miridae</taxon>
        <taxon>Mirini</taxon>
        <taxon>Lygus</taxon>
    </lineage>
</organism>
<feature type="region of interest" description="Disordered" evidence="16">
    <location>
        <begin position="1"/>
        <end position="27"/>
    </location>
</feature>
<dbReference type="GO" id="GO:0015031">
    <property type="term" value="P:protein transport"/>
    <property type="evidence" value="ECO:0007669"/>
    <property type="project" value="UniProtKB-KW"/>
</dbReference>
<dbReference type="Pfam" id="PF03528">
    <property type="entry name" value="Rabaptin"/>
    <property type="match status" value="1"/>
</dbReference>
<dbReference type="GO" id="GO:0005769">
    <property type="term" value="C:early endosome"/>
    <property type="evidence" value="ECO:0007669"/>
    <property type="project" value="UniProtKB-SubCell"/>
</dbReference>
<keyword evidence="7" id="KW-0254">Endocytosis</keyword>
<keyword evidence="9" id="KW-0967">Endosome</keyword>
<feature type="domain" description="FYVE-type" evidence="17">
    <location>
        <begin position="521"/>
        <end position="580"/>
    </location>
</feature>
<keyword evidence="13 15" id="KW-0175">Coiled coil</keyword>
<reference evidence="18" key="2">
    <citation type="submission" date="2014-07" db="EMBL/GenBank/DDBJ databases">
        <authorList>
            <person name="Hull J."/>
        </authorList>
    </citation>
    <scope>NUCLEOTIDE SEQUENCE</scope>
</reference>
<keyword evidence="6" id="KW-0597">Phosphoprotein</keyword>
<comment type="subcellular location">
    <subcellularLocation>
        <location evidence="2">Cytoplasm</location>
    </subcellularLocation>
    <subcellularLocation>
        <location evidence="1">Early endosome</location>
    </subcellularLocation>
</comment>
<dbReference type="InterPro" id="IPR000306">
    <property type="entry name" value="Znf_FYVE"/>
</dbReference>
<dbReference type="PANTHER" id="PTHR31179">
    <property type="entry name" value="RAB GTPASE-BINDING EFFECTOR PROTEIN"/>
    <property type="match status" value="1"/>
</dbReference>
<dbReference type="GO" id="GO:0008270">
    <property type="term" value="F:zinc ion binding"/>
    <property type="evidence" value="ECO:0007669"/>
    <property type="project" value="UniProtKB-KW"/>
</dbReference>
<dbReference type="SUPFAM" id="SSF57903">
    <property type="entry name" value="FYVE/PHD zinc finger"/>
    <property type="match status" value="1"/>
</dbReference>
<evidence type="ECO:0000256" key="12">
    <source>
        <dbReference type="ARBA" id="ARBA00022927"/>
    </source>
</evidence>
<dbReference type="CDD" id="cd15739">
    <property type="entry name" value="FYVE_RABE_unchar"/>
    <property type="match status" value="1"/>
</dbReference>
<keyword evidence="4" id="KW-0813">Transport</keyword>
<dbReference type="GO" id="GO:0005096">
    <property type="term" value="F:GTPase activator activity"/>
    <property type="evidence" value="ECO:0007669"/>
    <property type="project" value="InterPro"/>
</dbReference>
<dbReference type="EMBL" id="GBRD01016788">
    <property type="protein sequence ID" value="JAG49039.1"/>
    <property type="molecule type" value="Transcribed_RNA"/>
</dbReference>
<evidence type="ECO:0000256" key="15">
    <source>
        <dbReference type="SAM" id="Coils"/>
    </source>
</evidence>
<reference evidence="20" key="4">
    <citation type="journal article" date="2016" name="Gigascience">
        <title>De novo construction of an expanded transcriptome assembly for the western tarnished plant bug, Lygus hesperus.</title>
        <authorList>
            <person name="Tassone E.E."/>
            <person name="Geib S.M."/>
            <person name="Hall B."/>
            <person name="Fabrick J.A."/>
            <person name="Brent C.S."/>
            <person name="Hull J.J."/>
        </authorList>
    </citation>
    <scope>NUCLEOTIDE SEQUENCE</scope>
</reference>
<dbReference type="EMBL" id="GDHC01014186">
    <property type="protein sequence ID" value="JAQ04443.1"/>
    <property type="molecule type" value="Transcribed_RNA"/>
</dbReference>
<dbReference type="Gene3D" id="3.30.40.10">
    <property type="entry name" value="Zinc/RING finger domain, C3HC4 (zinc finger)"/>
    <property type="match status" value="1"/>
</dbReference>